<dbReference type="InterPro" id="IPR027417">
    <property type="entry name" value="P-loop_NTPase"/>
</dbReference>
<dbReference type="EMBL" id="MLCN01000050">
    <property type="protein sequence ID" value="ONG37543.1"/>
    <property type="molecule type" value="Genomic_DNA"/>
</dbReference>
<dbReference type="CDD" id="cd18809">
    <property type="entry name" value="SF1_C_RecD"/>
    <property type="match status" value="1"/>
</dbReference>
<accession>A0A1S8CRZ0</accession>
<dbReference type="AlphaFoldDB" id="A0A1S8CRZ0"/>
<reference evidence="2 3" key="1">
    <citation type="submission" date="2016-10" db="EMBL/GenBank/DDBJ databases">
        <title>Draft Genome sequence of Alkanindiges sp. strain H1.</title>
        <authorList>
            <person name="Subhash Y."/>
            <person name="Lee S."/>
        </authorList>
    </citation>
    <scope>NUCLEOTIDE SEQUENCE [LARGE SCALE GENOMIC DNA]</scope>
    <source>
        <strain evidence="2 3">H1</strain>
    </source>
</reference>
<dbReference type="InterPro" id="IPR051055">
    <property type="entry name" value="PIF1_helicase"/>
</dbReference>
<sequence>MEQVFNRTLTKGFKSENAEIVIQPEYLTVKNLVEEGYPFIFVTGGAGTGKTTFIKWMMKEFHGKVLLGAPTAMAALNVGGKTLHSLFKLPPAWIVKSDIKKLSFNSIYREAELLIIDEISMVTANMLDAISVFLRVNRGVELPFAGLPIVVVGDLYQLPPVVNFELKELYGKYYRSPKFISSYALQKIEYCTIELTKTYRQKDNVFIELLSNIRQGMHLEETLKIINQTCTKNNPESGSVWLSPSNATVNERNENELAKLVGEGKQYHATIKGEFQTDKKDSLPTSIFLKVGAQVMFTQNAPDKSWINGTIGTVLGMPTNETVKVKLIESGEIVTVGYAVWINYQYFWDEKSSQIERKEIGSFHQIPLMLAWSMTIHKSQGRTLDKVHLDLGTGAFEVGQTYVALSRCRSIEGLSLSKELTINDIKVDMEATEFYKQLEI</sequence>
<dbReference type="Gene3D" id="2.30.30.940">
    <property type="match status" value="1"/>
</dbReference>
<dbReference type="Proteomes" id="UP000192132">
    <property type="component" value="Unassembled WGS sequence"/>
</dbReference>
<evidence type="ECO:0000313" key="2">
    <source>
        <dbReference type="EMBL" id="ONG37543.1"/>
    </source>
</evidence>
<proteinExistence type="predicted"/>
<name>A0A1S8CRZ0_9GAMM</name>
<dbReference type="GO" id="GO:0003678">
    <property type="term" value="F:DNA helicase activity"/>
    <property type="evidence" value="ECO:0007669"/>
    <property type="project" value="InterPro"/>
</dbReference>
<dbReference type="InterPro" id="IPR010285">
    <property type="entry name" value="DNA_helicase_pif1-like_DEAD"/>
</dbReference>
<dbReference type="GO" id="GO:0000723">
    <property type="term" value="P:telomere maintenance"/>
    <property type="evidence" value="ECO:0007669"/>
    <property type="project" value="InterPro"/>
</dbReference>
<dbReference type="Gene3D" id="3.40.50.300">
    <property type="entry name" value="P-loop containing nucleotide triphosphate hydrolases"/>
    <property type="match status" value="2"/>
</dbReference>
<comment type="caution">
    <text evidence="2">The sequence shown here is derived from an EMBL/GenBank/DDBJ whole genome shotgun (WGS) entry which is preliminary data.</text>
</comment>
<evidence type="ECO:0000313" key="3">
    <source>
        <dbReference type="Proteomes" id="UP000192132"/>
    </source>
</evidence>
<organism evidence="2 3">
    <name type="scientific">Alkanindiges hydrocarboniclasticus</name>
    <dbReference type="NCBI Taxonomy" id="1907941"/>
    <lineage>
        <taxon>Bacteria</taxon>
        <taxon>Pseudomonadati</taxon>
        <taxon>Pseudomonadota</taxon>
        <taxon>Gammaproteobacteria</taxon>
        <taxon>Moraxellales</taxon>
        <taxon>Moraxellaceae</taxon>
        <taxon>Alkanindiges</taxon>
    </lineage>
</organism>
<dbReference type="PANTHER" id="PTHR47642">
    <property type="entry name" value="ATP-DEPENDENT DNA HELICASE"/>
    <property type="match status" value="1"/>
</dbReference>
<gene>
    <name evidence="2" type="ORF">BKE30_14230</name>
</gene>
<keyword evidence="3" id="KW-1185">Reference proteome</keyword>
<protein>
    <recommendedName>
        <fullName evidence="1">DNA helicase Pif1-like DEAD-box helicase domain-containing protein</fullName>
    </recommendedName>
</protein>
<dbReference type="STRING" id="1907941.BKE30_14230"/>
<dbReference type="GO" id="GO:0006281">
    <property type="term" value="P:DNA repair"/>
    <property type="evidence" value="ECO:0007669"/>
    <property type="project" value="InterPro"/>
</dbReference>
<evidence type="ECO:0000259" key="1">
    <source>
        <dbReference type="Pfam" id="PF05970"/>
    </source>
</evidence>
<feature type="domain" description="DNA helicase Pif1-like DEAD-box helicase" evidence="1">
    <location>
        <begin position="35"/>
        <end position="217"/>
    </location>
</feature>
<dbReference type="Pfam" id="PF05970">
    <property type="entry name" value="PIF1"/>
    <property type="match status" value="1"/>
</dbReference>
<dbReference type="SUPFAM" id="SSF52540">
    <property type="entry name" value="P-loop containing nucleoside triphosphate hydrolases"/>
    <property type="match status" value="2"/>
</dbReference>